<dbReference type="Gene3D" id="3.40.50.920">
    <property type="match status" value="1"/>
</dbReference>
<dbReference type="GO" id="GO:0051539">
    <property type="term" value="F:4 iron, 4 sulfur cluster binding"/>
    <property type="evidence" value="ECO:0007669"/>
    <property type="project" value="UniProtKB-KW"/>
</dbReference>
<dbReference type="GO" id="GO:0030976">
    <property type="term" value="F:thiamine pyrophosphate binding"/>
    <property type="evidence" value="ECO:0007669"/>
    <property type="project" value="InterPro"/>
</dbReference>
<organism evidence="10 11">
    <name type="scientific">Alkalispirochaeta americana</name>
    <dbReference type="NCBI Taxonomy" id="159291"/>
    <lineage>
        <taxon>Bacteria</taxon>
        <taxon>Pseudomonadati</taxon>
        <taxon>Spirochaetota</taxon>
        <taxon>Spirochaetia</taxon>
        <taxon>Spirochaetales</taxon>
        <taxon>Spirochaetaceae</taxon>
        <taxon>Alkalispirochaeta</taxon>
    </lineage>
</organism>
<dbReference type="InterPro" id="IPR037112">
    <property type="entry name" value="Pyrv-flavodox_OxR_EKR_sf"/>
</dbReference>
<dbReference type="InterPro" id="IPR002880">
    <property type="entry name" value="Pyrv_Fd/Flavodoxin_OxRdtase_N"/>
</dbReference>
<dbReference type="Pfam" id="PF10371">
    <property type="entry name" value="EKR"/>
    <property type="match status" value="1"/>
</dbReference>
<dbReference type="CDD" id="cd07034">
    <property type="entry name" value="TPP_PYR_PFOR_IOR-alpha_like"/>
    <property type="match status" value="1"/>
</dbReference>
<dbReference type="Gene3D" id="3.40.50.970">
    <property type="match status" value="2"/>
</dbReference>
<dbReference type="InterPro" id="IPR011766">
    <property type="entry name" value="TPP_enzyme_TPP-bd"/>
</dbReference>
<dbReference type="Pfam" id="PF01558">
    <property type="entry name" value="POR"/>
    <property type="match status" value="1"/>
</dbReference>
<dbReference type="Pfam" id="PF02775">
    <property type="entry name" value="TPP_enzyme_C"/>
    <property type="match status" value="1"/>
</dbReference>
<gene>
    <name evidence="10" type="ORF">SAMN05920897_101111</name>
</gene>
<evidence type="ECO:0000259" key="9">
    <source>
        <dbReference type="SMART" id="SM00890"/>
    </source>
</evidence>
<dbReference type="FunFam" id="3.40.50.920:FF:000007">
    <property type="entry name" value="Pyruvate:ferredoxin (Flavodoxin) oxidoreductase"/>
    <property type="match status" value="1"/>
</dbReference>
<evidence type="ECO:0000256" key="7">
    <source>
        <dbReference type="ARBA" id="ARBA00023004"/>
    </source>
</evidence>
<dbReference type="InterPro" id="IPR019456">
    <property type="entry name" value="Pyrv-flavodox_OxRtase_EKR"/>
</dbReference>
<keyword evidence="10" id="KW-0670">Pyruvate</keyword>
<dbReference type="GO" id="GO:0016903">
    <property type="term" value="F:oxidoreductase activity, acting on the aldehyde or oxo group of donors"/>
    <property type="evidence" value="ECO:0007669"/>
    <property type="project" value="InterPro"/>
</dbReference>
<dbReference type="InterPro" id="IPR033412">
    <property type="entry name" value="PFOR_II"/>
</dbReference>
<feature type="domain" description="Pyruvate-flavodoxin oxidoreductase EKR" evidence="9">
    <location>
        <begin position="619"/>
        <end position="670"/>
    </location>
</feature>
<evidence type="ECO:0000313" key="11">
    <source>
        <dbReference type="Proteomes" id="UP000186400"/>
    </source>
</evidence>
<keyword evidence="4" id="KW-0479">Metal-binding</keyword>
<keyword evidence="7" id="KW-0408">Iron</keyword>
<dbReference type="GO" id="GO:0005506">
    <property type="term" value="F:iron ion binding"/>
    <property type="evidence" value="ECO:0007669"/>
    <property type="project" value="InterPro"/>
</dbReference>
<dbReference type="InterPro" id="IPR009014">
    <property type="entry name" value="Transketo_C/PFOR_II"/>
</dbReference>
<name>A0A1N6N862_9SPIO</name>
<evidence type="ECO:0000256" key="6">
    <source>
        <dbReference type="ARBA" id="ARBA00023002"/>
    </source>
</evidence>
<keyword evidence="8" id="KW-0411">Iron-sulfur</keyword>
<dbReference type="Gene3D" id="3.40.920.10">
    <property type="entry name" value="Pyruvate-ferredoxin oxidoreductase, PFOR, domain III"/>
    <property type="match status" value="1"/>
</dbReference>
<dbReference type="SMART" id="SM00890">
    <property type="entry name" value="EKR"/>
    <property type="match status" value="1"/>
</dbReference>
<dbReference type="NCBIfam" id="TIGR02176">
    <property type="entry name" value="pyruv_ox_red"/>
    <property type="match status" value="1"/>
</dbReference>
<keyword evidence="2" id="KW-0813">Transport</keyword>
<dbReference type="InterPro" id="IPR002869">
    <property type="entry name" value="Pyrv_flavodox_OxRed_cen"/>
</dbReference>
<reference evidence="10 11" key="1">
    <citation type="submission" date="2017-01" db="EMBL/GenBank/DDBJ databases">
        <authorList>
            <person name="Mah S.A."/>
            <person name="Swanson W.J."/>
            <person name="Moy G.W."/>
            <person name="Vacquier V.D."/>
        </authorList>
    </citation>
    <scope>NUCLEOTIDE SEQUENCE [LARGE SCALE GENOMIC DNA]</scope>
    <source>
        <strain evidence="10 11">ASpG1</strain>
    </source>
</reference>
<dbReference type="EMBL" id="FTMS01000001">
    <property type="protein sequence ID" value="SIP88270.1"/>
    <property type="molecule type" value="Genomic_DNA"/>
</dbReference>
<dbReference type="SUPFAM" id="SSF52518">
    <property type="entry name" value="Thiamin diphosphate-binding fold (THDP-binding)"/>
    <property type="match status" value="2"/>
</dbReference>
<evidence type="ECO:0000256" key="5">
    <source>
        <dbReference type="ARBA" id="ARBA00022982"/>
    </source>
</evidence>
<dbReference type="InterPro" id="IPR011895">
    <property type="entry name" value="Pyrv_flavodox_OxRed"/>
</dbReference>
<dbReference type="InterPro" id="IPR029061">
    <property type="entry name" value="THDP-binding"/>
</dbReference>
<evidence type="ECO:0000256" key="2">
    <source>
        <dbReference type="ARBA" id="ARBA00022448"/>
    </source>
</evidence>
<evidence type="ECO:0000313" key="10">
    <source>
        <dbReference type="EMBL" id="SIP88270.1"/>
    </source>
</evidence>
<dbReference type="Pfam" id="PF01855">
    <property type="entry name" value="POR_N"/>
    <property type="match status" value="1"/>
</dbReference>
<evidence type="ECO:0000256" key="3">
    <source>
        <dbReference type="ARBA" id="ARBA00022485"/>
    </source>
</evidence>
<dbReference type="GO" id="GO:0006979">
    <property type="term" value="P:response to oxidative stress"/>
    <property type="evidence" value="ECO:0007669"/>
    <property type="project" value="TreeGrafter"/>
</dbReference>
<dbReference type="PANTHER" id="PTHR32154">
    <property type="entry name" value="PYRUVATE-FLAVODOXIN OXIDOREDUCTASE-RELATED"/>
    <property type="match status" value="1"/>
</dbReference>
<accession>A0A1N6N862</accession>
<dbReference type="Gene3D" id="4.10.780.10">
    <property type="entry name" value="Pyruvate-flavodoxin oxidoreductase, EKR domain"/>
    <property type="match status" value="1"/>
</dbReference>
<evidence type="ECO:0000256" key="1">
    <source>
        <dbReference type="ARBA" id="ARBA00009032"/>
    </source>
</evidence>
<dbReference type="OrthoDB" id="9794954at2"/>
<dbReference type="RefSeq" id="WP_076487342.1">
    <property type="nucleotide sequence ID" value="NZ_FTMS01000001.1"/>
</dbReference>
<keyword evidence="3" id="KW-0004">4Fe-4S</keyword>
<keyword evidence="5" id="KW-0249">Electron transport</keyword>
<proteinExistence type="inferred from homology"/>
<dbReference type="SUPFAM" id="SSF52922">
    <property type="entry name" value="TK C-terminal domain-like"/>
    <property type="match status" value="1"/>
</dbReference>
<dbReference type="Proteomes" id="UP000186400">
    <property type="component" value="Unassembled WGS sequence"/>
</dbReference>
<protein>
    <submittedName>
        <fullName evidence="10">Pyruvate-ferredoxin/flavodoxin oxidoreductase</fullName>
    </submittedName>
</protein>
<keyword evidence="11" id="KW-1185">Reference proteome</keyword>
<sequence length="1069" mass="117302">MPKKFITLDGNEATARIAYAFSEVAAIYPITPSSNMGEFADAWAAEGRKNLFGEPLEIIEMQSEAGAAGAVHGSLTAGAMTTTFTASQGLLLMIPNMYKIAGELLPTVFHVSARSIAAQSLSIFGDHSDVMGVRQTGFGLLSSANVQEAQDMAAIAHLASLESRIPFVHFFDGFRTSHSMQKIEELDYDTLRDMLDMKHVEQFRANALRPEKPMVKVGAQNPDVYFQGRETVNNLYDATPEIIRKYMKLFAEKTGRTYDLFQYVGADNPEKVVIAMGSGVETIEETVNHLVKQGEKVGLLKVRLYRPWSAEDLAKAIPASAKKIVVLDRTKEPGAPGEPLYLDVVHSLRGRDVEIIGGRYGLSSKEFTPAMVKAVYDHADGAATHDFTVGINDDVSNKSLPVGDVIDTEQEGIVRCKFWGYGSDGTVSANKNSIKIIGAETDLFVQAYFSYDSNKSGGFTVSHLRFGKEKIQSEYLLTTSDFIALHRPQYIGRFDILEGISQGGTFLINTTAAPEDVFSTFTASMQQTILDRKVKVYAVDASKLAKEAGLGNRINTVMQVAFFKLAKVIDPDKAIELVKKYVEKQFTSKGQEIVEKNWKAIDMAIDAVKEVPIPAQAEKSVAETVLVPESGSEFGRKILEPIWKMKGDDIPVSAMPLDGQIPTGTKRLEMGGRPGPVTTKWAAKSERVQALDAQFEEAYFEYPGSCMGCGEIPYVSLITQLYGDRMMIANATGCSSIYGGTFPAVPYTTDSKGRGPVWANSLFEDNAEYGFGMRLAIDAHRNQLKHNVEALLEKGTTGELAASLKKNLDLWTSVSREAKDAADQTRSLLPAALKNATTETKPVLAKIIELGDYFVDRSVWIFGGDGWAYDIGYGGLDHVMAQQKNVNVLVMDTEVYSNTGGQASKSTPRGAIAKFAADGKKTGKKNLGLMMTTYGHVYVASVNMGMNRDQVLETILEAEAYDGPSIILAYSPCIAHGYDMKNSVKQSKNAAESGYWPIYRFNPANELAGKAPFQWETPETTVDFNVYTGAEIRYRALELSQPEEAARLHELAKKDNKRRFEDLKKLSDA</sequence>
<dbReference type="AlphaFoldDB" id="A0A1N6N862"/>
<dbReference type="STRING" id="159291.SAMN05920897_101111"/>
<evidence type="ECO:0000256" key="4">
    <source>
        <dbReference type="ARBA" id="ARBA00022723"/>
    </source>
</evidence>
<keyword evidence="6" id="KW-0560">Oxidoreductase</keyword>
<comment type="similarity">
    <text evidence="1">Belongs to the pyruvate:ferredoxin/flavodoxin oxidoreductase family.</text>
</comment>
<dbReference type="InterPro" id="IPR050722">
    <property type="entry name" value="Pyruvate:ferred/Flavod_OxRd"/>
</dbReference>
<dbReference type="FunFam" id="3.40.920.10:FF:000001">
    <property type="entry name" value="Pyruvate:ferredoxin (Flavodoxin) oxidoreductase"/>
    <property type="match status" value="1"/>
</dbReference>
<dbReference type="Pfam" id="PF17147">
    <property type="entry name" value="PFOR_II"/>
    <property type="match status" value="1"/>
</dbReference>
<dbReference type="GO" id="GO:0044281">
    <property type="term" value="P:small molecule metabolic process"/>
    <property type="evidence" value="ECO:0007669"/>
    <property type="project" value="UniProtKB-ARBA"/>
</dbReference>
<dbReference type="FunFam" id="3.40.50.970:FF:000012">
    <property type="entry name" value="Pyruvate:ferredoxin (Flavodoxin) oxidoreductase"/>
    <property type="match status" value="1"/>
</dbReference>
<dbReference type="PANTHER" id="PTHR32154:SF0">
    <property type="entry name" value="PYRUVATE-FLAVODOXIN OXIDOREDUCTASE-RELATED"/>
    <property type="match status" value="1"/>
</dbReference>
<dbReference type="SUPFAM" id="SSF53323">
    <property type="entry name" value="Pyruvate-ferredoxin oxidoreductase, PFOR, domain III"/>
    <property type="match status" value="1"/>
</dbReference>
<dbReference type="GO" id="GO:0022900">
    <property type="term" value="P:electron transport chain"/>
    <property type="evidence" value="ECO:0007669"/>
    <property type="project" value="InterPro"/>
</dbReference>
<dbReference type="InterPro" id="IPR019752">
    <property type="entry name" value="Pyrv/ketoisovalerate_OxRed_cat"/>
</dbReference>
<evidence type="ECO:0000256" key="8">
    <source>
        <dbReference type="ARBA" id="ARBA00023014"/>
    </source>
</evidence>